<evidence type="ECO:0000256" key="12">
    <source>
        <dbReference type="SAM" id="SignalP"/>
    </source>
</evidence>
<dbReference type="GO" id="GO:0046576">
    <property type="term" value="F:rhamnogalacturonan alpha-L-rhamnopyranosyl-(1-&gt;4)-alpha-D-galactopyranosyluronide lyase activity"/>
    <property type="evidence" value="ECO:0007669"/>
    <property type="project" value="UniProtKB-ARBA"/>
</dbReference>
<dbReference type="AlphaFoldDB" id="A0AAJ8E1W7"/>
<evidence type="ECO:0000256" key="10">
    <source>
        <dbReference type="RuleBase" id="RU361169"/>
    </source>
</evidence>
<feature type="chain" id="PRO_5042468194" description="Glycoside hydrolase family 28 protein" evidence="12">
    <location>
        <begin position="23"/>
        <end position="446"/>
    </location>
</feature>
<dbReference type="GO" id="GO:0071555">
    <property type="term" value="P:cell wall organization"/>
    <property type="evidence" value="ECO:0007669"/>
    <property type="project" value="UniProtKB-KW"/>
</dbReference>
<reference evidence="13" key="1">
    <citation type="submission" date="2025-02" db="EMBL/GenBank/DDBJ databases">
        <authorList>
            <consortium name="NCBI Genome Project"/>
        </authorList>
    </citation>
    <scope>NUCLEOTIDE SEQUENCE</scope>
</reference>
<keyword evidence="11" id="KW-1133">Transmembrane helix</keyword>
<keyword evidence="6" id="KW-1015">Disulfide bond</keyword>
<keyword evidence="9" id="KW-0961">Cell wall biogenesis/degradation</keyword>
<accession>A0AAJ8E1W7</accession>
<dbReference type="Gene3D" id="2.160.20.10">
    <property type="entry name" value="Single-stranded right-handed beta-helix, Pectin lyase-like"/>
    <property type="match status" value="2"/>
</dbReference>
<evidence type="ECO:0000256" key="9">
    <source>
        <dbReference type="ARBA" id="ARBA00023316"/>
    </source>
</evidence>
<proteinExistence type="inferred from homology"/>
<evidence type="ECO:0000256" key="7">
    <source>
        <dbReference type="ARBA" id="ARBA00023180"/>
    </source>
</evidence>
<evidence type="ECO:0000256" key="5">
    <source>
        <dbReference type="ARBA" id="ARBA00022801"/>
    </source>
</evidence>
<dbReference type="InterPro" id="IPR011050">
    <property type="entry name" value="Pectin_lyase_fold/virulence"/>
</dbReference>
<dbReference type="InterPro" id="IPR012334">
    <property type="entry name" value="Pectin_lyas_fold"/>
</dbReference>
<keyword evidence="7" id="KW-0325">Glycoprotein</keyword>
<keyword evidence="3" id="KW-0964">Secreted</keyword>
<keyword evidence="8 10" id="KW-0326">Glycosidase</keyword>
<dbReference type="GO" id="GO:0005975">
    <property type="term" value="P:carbohydrate metabolic process"/>
    <property type="evidence" value="ECO:0007669"/>
    <property type="project" value="InterPro"/>
</dbReference>
<dbReference type="PANTHER" id="PTHR31736:SF19">
    <property type="entry name" value="PECTIN LYASE SUPERFAMILY PROTEIN-RELATED"/>
    <property type="match status" value="1"/>
</dbReference>
<keyword evidence="5 10" id="KW-0378">Hydrolase</keyword>
<evidence type="ECO:0008006" key="14">
    <source>
        <dbReference type="Google" id="ProtNLM"/>
    </source>
</evidence>
<gene>
    <name evidence="13" type="ORF">An11g08700</name>
</gene>
<protein>
    <recommendedName>
        <fullName evidence="14">Glycoside hydrolase family 28 protein</fullName>
    </recommendedName>
</protein>
<keyword evidence="11" id="KW-0812">Transmembrane</keyword>
<dbReference type="KEGG" id="ang:An11g08700"/>
<comment type="subcellular location">
    <subcellularLocation>
        <location evidence="1">Secreted</location>
    </subcellularLocation>
</comment>
<evidence type="ECO:0000256" key="8">
    <source>
        <dbReference type="ARBA" id="ARBA00023295"/>
    </source>
</evidence>
<reference evidence="13" key="2">
    <citation type="submission" date="2025-08" db="UniProtKB">
        <authorList>
            <consortium name="RefSeq"/>
        </authorList>
    </citation>
    <scope>IDENTIFICATION</scope>
</reference>
<organism evidence="13">
    <name type="scientific">Aspergillus niger</name>
    <dbReference type="NCBI Taxonomy" id="5061"/>
    <lineage>
        <taxon>Eukaryota</taxon>
        <taxon>Fungi</taxon>
        <taxon>Dikarya</taxon>
        <taxon>Ascomycota</taxon>
        <taxon>Pezizomycotina</taxon>
        <taxon>Eurotiomycetes</taxon>
        <taxon>Eurotiomycetidae</taxon>
        <taxon>Eurotiales</taxon>
        <taxon>Aspergillaceae</taxon>
        <taxon>Aspergillus</taxon>
        <taxon>Aspergillus subgen. Circumdati</taxon>
    </lineage>
</organism>
<dbReference type="GO" id="GO:0004650">
    <property type="term" value="F:polygalacturonase activity"/>
    <property type="evidence" value="ECO:0007669"/>
    <property type="project" value="InterPro"/>
</dbReference>
<dbReference type="InterPro" id="IPR000743">
    <property type="entry name" value="Glyco_hydro_28"/>
</dbReference>
<dbReference type="RefSeq" id="XP_059604370.1">
    <property type="nucleotide sequence ID" value="XM_059750467.1"/>
</dbReference>
<evidence type="ECO:0000256" key="6">
    <source>
        <dbReference type="ARBA" id="ARBA00023157"/>
    </source>
</evidence>
<evidence type="ECO:0000256" key="2">
    <source>
        <dbReference type="ARBA" id="ARBA00008834"/>
    </source>
</evidence>
<feature type="signal peptide" evidence="12">
    <location>
        <begin position="1"/>
        <end position="22"/>
    </location>
</feature>
<comment type="similarity">
    <text evidence="2 10">Belongs to the glycosyl hydrolase 28 family.</text>
</comment>
<evidence type="ECO:0000256" key="4">
    <source>
        <dbReference type="ARBA" id="ARBA00022729"/>
    </source>
</evidence>
<evidence type="ECO:0000256" key="3">
    <source>
        <dbReference type="ARBA" id="ARBA00022525"/>
    </source>
</evidence>
<keyword evidence="4 12" id="KW-0732">Signal</keyword>
<name>A0AAJ8E1W7_ASPNG</name>
<evidence type="ECO:0000256" key="11">
    <source>
        <dbReference type="SAM" id="Phobius"/>
    </source>
</evidence>
<dbReference type="GO" id="GO:0005576">
    <property type="term" value="C:extracellular region"/>
    <property type="evidence" value="ECO:0007669"/>
    <property type="project" value="UniProtKB-SubCell"/>
</dbReference>
<dbReference type="PANTHER" id="PTHR31736">
    <property type="match status" value="1"/>
</dbReference>
<keyword evidence="11" id="KW-0472">Membrane</keyword>
<dbReference type="Pfam" id="PF00295">
    <property type="entry name" value="Glyco_hydro_28"/>
    <property type="match status" value="1"/>
</dbReference>
<feature type="transmembrane region" description="Helical" evidence="11">
    <location>
        <begin position="190"/>
        <end position="210"/>
    </location>
</feature>
<evidence type="ECO:0000256" key="1">
    <source>
        <dbReference type="ARBA" id="ARBA00004613"/>
    </source>
</evidence>
<sequence>MTWSTSFLVATSLLSIINSVHAQLTGSVGPLTSVIDKAAVKTCNVCDYGASSDNTTGVGQPIIDAFTDCGSGGLIHVPEGDYLLKDWVSSENGSAWSIQLDGVLHWDSSPSAQSYIFAITGGSDSELSSSNATGAIQGSGYLYHRHNTYTSPRMLYISGCRIGPFMTWYWSTRLCPTLSLTAVTMEKRTIWLSVVVITVVWMALILPLLLNVHSISGNANATAARPNSHNFLIENIYCNPSGGCAIGSLGSSVNVTNILYRNVYTWDSNQMMMIKTNGGLGNVSNIVFENFIGHGNVNSLDLDSYWSSMNAIDGVGIYYHNITIYNWTGTAIDGETRPPIRVICPEDMPCTEITLVQIDLLVEEGRYDEYYCAIACGGYCLDSATSTLTTYTTTTYGNSASTGYEAPTMADDLATAFGTTASIPTPTTPASFFPGVAPVSAVAGSS</sequence>
<dbReference type="GeneID" id="84592389"/>
<dbReference type="SUPFAM" id="SSF51126">
    <property type="entry name" value="Pectin lyase-like"/>
    <property type="match status" value="1"/>
</dbReference>
<evidence type="ECO:0000313" key="13">
    <source>
        <dbReference type="RefSeq" id="XP_059604370.1"/>
    </source>
</evidence>